<dbReference type="Gene3D" id="3.40.50.1820">
    <property type="entry name" value="alpha/beta hydrolase"/>
    <property type="match status" value="1"/>
</dbReference>
<keyword evidence="4" id="KW-0325">Glycoprotein</keyword>
<evidence type="ECO:0000256" key="4">
    <source>
        <dbReference type="ARBA" id="ARBA00023180"/>
    </source>
</evidence>
<evidence type="ECO:0000256" key="5">
    <source>
        <dbReference type="RuleBase" id="RU361235"/>
    </source>
</evidence>
<reference evidence="8 9" key="1">
    <citation type="submission" date="2024-08" db="EMBL/GenBank/DDBJ databases">
        <authorList>
            <person name="Cucini C."/>
            <person name="Frati F."/>
        </authorList>
    </citation>
    <scope>NUCLEOTIDE SEQUENCE [LARGE SCALE GENOMIC DNA]</scope>
</reference>
<dbReference type="Pfam" id="PF00135">
    <property type="entry name" value="COesterase"/>
    <property type="match status" value="1"/>
</dbReference>
<evidence type="ECO:0000256" key="1">
    <source>
        <dbReference type="ARBA" id="ARBA00005964"/>
    </source>
</evidence>
<evidence type="ECO:0000256" key="6">
    <source>
        <dbReference type="SAM" id="MobiDB-lite"/>
    </source>
</evidence>
<evidence type="ECO:0000313" key="9">
    <source>
        <dbReference type="Proteomes" id="UP001642540"/>
    </source>
</evidence>
<feature type="signal peptide" evidence="5">
    <location>
        <begin position="1"/>
        <end position="18"/>
    </location>
</feature>
<feature type="chain" id="PRO_5044986775" description="Carboxylic ester hydrolase" evidence="5">
    <location>
        <begin position="19"/>
        <end position="634"/>
    </location>
</feature>
<evidence type="ECO:0000256" key="3">
    <source>
        <dbReference type="ARBA" id="ARBA00022801"/>
    </source>
</evidence>
<evidence type="ECO:0000256" key="2">
    <source>
        <dbReference type="ARBA" id="ARBA00022487"/>
    </source>
</evidence>
<keyword evidence="9" id="KW-1185">Reference proteome</keyword>
<keyword evidence="3 5" id="KW-0378">Hydrolase</keyword>
<dbReference type="InterPro" id="IPR029058">
    <property type="entry name" value="AB_hydrolase_fold"/>
</dbReference>
<accession>A0ABP1RE27</accession>
<dbReference type="PANTHER" id="PTHR43903">
    <property type="entry name" value="NEUROLIGIN"/>
    <property type="match status" value="1"/>
</dbReference>
<evidence type="ECO:0000259" key="7">
    <source>
        <dbReference type="Pfam" id="PF00135"/>
    </source>
</evidence>
<keyword evidence="2" id="KW-0719">Serine esterase</keyword>
<sequence length="634" mass="71217">MKCVTWIILVGILTFSHCDQIEENTPATNTVTVYLSKRPDFPEVGYVGSIESLPGIEPVASFKGVPYANPPIDDLRYKPPVAFEETEVRNATEFAEACLQWDLFRNQNVTGSEDCLHLNVYVLREILSRPRDSSLVPVMVFFHGVGFVACQSDTYNPEYLVQKGVAVVTVQYRLGSLGFLSTGDKLQPGNMGMLDQVEALRWVKKNIRSFGGDPDRIIIFGESAGAVAVTLHLMSPLTKGLFQAAIVQSGTAIAPYAIQRSPMTHVQRLAANLGCLSGSTETLLKCIMTADPIEVVTKDASSQANTSERKSSRSHKKPPNPGPTVQLEAAEGWPVFLQEDPEAALAEGHFHKVPIVIGVNRDESASAVLSNLLPRLINATESDSTYAERVFLRKVLRASGIVNNTEVAKTSIKFEYFKNYNMSEILELKDEFITLHSDFSVVAPVYRTAMYLSQRTPVYFYTFEYEGELSFSEYLLQPSELREPRLHKRQVPPEELEFDQIDNNDTSIPSIPTGEIELPLDDRRHVIHGEELLYLFRFRNPSTRAVVDVEDDEGMIVRETMCTLWTNVAKYGLPTPTDVERNSFPLEEWKMFSTIAPHTYKITSKTTLLTAYRHRKMLFWTSFIPTIQAMELCS</sequence>
<dbReference type="PROSITE" id="PS00122">
    <property type="entry name" value="CARBOXYLESTERASE_B_1"/>
    <property type="match status" value="1"/>
</dbReference>
<organism evidence="8 9">
    <name type="scientific">Orchesella dallaii</name>
    <dbReference type="NCBI Taxonomy" id="48710"/>
    <lineage>
        <taxon>Eukaryota</taxon>
        <taxon>Metazoa</taxon>
        <taxon>Ecdysozoa</taxon>
        <taxon>Arthropoda</taxon>
        <taxon>Hexapoda</taxon>
        <taxon>Collembola</taxon>
        <taxon>Entomobryomorpha</taxon>
        <taxon>Entomobryoidea</taxon>
        <taxon>Orchesellidae</taxon>
        <taxon>Orchesellinae</taxon>
        <taxon>Orchesella</taxon>
    </lineage>
</organism>
<dbReference type="InterPro" id="IPR002018">
    <property type="entry name" value="CarbesteraseB"/>
</dbReference>
<gene>
    <name evidence="8" type="ORF">ODALV1_LOCUS19541</name>
</gene>
<dbReference type="EMBL" id="CAXLJM020000066">
    <property type="protein sequence ID" value="CAL8121792.1"/>
    <property type="molecule type" value="Genomic_DNA"/>
</dbReference>
<dbReference type="InterPro" id="IPR051093">
    <property type="entry name" value="Neuroligin/BSAL"/>
</dbReference>
<comment type="similarity">
    <text evidence="1 5">Belongs to the type-B carboxylesterase/lipase family.</text>
</comment>
<dbReference type="SUPFAM" id="SSF53474">
    <property type="entry name" value="alpha/beta-Hydrolases"/>
    <property type="match status" value="1"/>
</dbReference>
<name>A0ABP1RE27_9HEXA</name>
<keyword evidence="5" id="KW-0732">Signal</keyword>
<evidence type="ECO:0000313" key="8">
    <source>
        <dbReference type="EMBL" id="CAL8121792.1"/>
    </source>
</evidence>
<dbReference type="Proteomes" id="UP001642540">
    <property type="component" value="Unassembled WGS sequence"/>
</dbReference>
<feature type="domain" description="Carboxylesterase type B" evidence="7">
    <location>
        <begin position="52"/>
        <end position="620"/>
    </location>
</feature>
<proteinExistence type="inferred from homology"/>
<comment type="caution">
    <text evidence="8">The sequence shown here is derived from an EMBL/GenBank/DDBJ whole genome shotgun (WGS) entry which is preliminary data.</text>
</comment>
<dbReference type="EC" id="3.1.1.-" evidence="5"/>
<feature type="region of interest" description="Disordered" evidence="6">
    <location>
        <begin position="298"/>
        <end position="325"/>
    </location>
</feature>
<protein>
    <recommendedName>
        <fullName evidence="5">Carboxylic ester hydrolase</fullName>
        <ecNumber evidence="5">3.1.1.-</ecNumber>
    </recommendedName>
</protein>
<dbReference type="InterPro" id="IPR019826">
    <property type="entry name" value="Carboxylesterase_B_AS"/>
</dbReference>